<comment type="similarity">
    <text evidence="1">Belongs to the LysR transcriptional regulatory family.</text>
</comment>
<keyword evidence="2" id="KW-0805">Transcription regulation</keyword>
<keyword evidence="3" id="KW-0238">DNA-binding</keyword>
<dbReference type="Pfam" id="PF03466">
    <property type="entry name" value="LysR_substrate"/>
    <property type="match status" value="1"/>
</dbReference>
<evidence type="ECO:0000313" key="6">
    <source>
        <dbReference type="EMBL" id="CAG23508.1"/>
    </source>
</evidence>
<reference evidence="7" key="1">
    <citation type="journal article" date="2005" name="Science">
        <title>Life at depth: Photobacterium profundum genome sequence and expression analysis.</title>
        <authorList>
            <person name="Vezzi A."/>
            <person name="Campanaro S."/>
            <person name="D'Angelo M."/>
            <person name="Simonato F."/>
            <person name="Vitulo N."/>
            <person name="Lauro F.M."/>
            <person name="Cestaro A."/>
            <person name="Malacrida G."/>
            <person name="Simionati B."/>
            <person name="Cannata N."/>
            <person name="Romualdi C."/>
            <person name="Bartlett D.H."/>
            <person name="Valle G."/>
        </authorList>
    </citation>
    <scope>NUCLEOTIDE SEQUENCE [LARGE SCALE GENOMIC DNA]</scope>
    <source>
        <strain evidence="7">ATCC BAA-1253 / SS9</strain>
    </source>
</reference>
<proteinExistence type="inferred from homology"/>
<keyword evidence="7" id="KW-1185">Reference proteome</keyword>
<feature type="domain" description="LysR substrate-binding" evidence="5">
    <location>
        <begin position="66"/>
        <end position="194"/>
    </location>
</feature>
<evidence type="ECO:0000259" key="5">
    <source>
        <dbReference type="Pfam" id="PF03466"/>
    </source>
</evidence>
<sequence length="292" mass="33011">MFPFKFGVGHRVAGWERRNSEPRLNYLQQRRGTKLSPAGKAIYPEVQRFVNHMATLERVVYEVAKRQSGFLQIGAVSTAMLDIVPSMLNYMKKDFPDSTAFVREIDSVEATADLASGKLDMAFIRWHGEVNEGISIMPLVEELLAVALPKEHYLADQHTISLSSLIDLPLVATSRSISPAYFDLITSSCNAQGYGRLPCITIRYGDMLIWCDEPWAFICRYNQQSSYIRTRASVVVNFWYRLSQCSVGDIGNVWFKSIDATVTLAITSNSSFRCCLFNLVWPTFTKNAFNVT</sequence>
<dbReference type="KEGG" id="ppr:PBPRB1648"/>
<dbReference type="eggNOG" id="COG0583">
    <property type="taxonomic scope" value="Bacteria"/>
</dbReference>
<evidence type="ECO:0000256" key="2">
    <source>
        <dbReference type="ARBA" id="ARBA00023015"/>
    </source>
</evidence>
<gene>
    <name evidence="6" type="ordered locus">PBPRB1648</name>
</gene>
<name>Q6LGS2_PHOPR</name>
<dbReference type="SUPFAM" id="SSF53850">
    <property type="entry name" value="Periplasmic binding protein-like II"/>
    <property type="match status" value="1"/>
</dbReference>
<keyword evidence="4" id="KW-0804">Transcription</keyword>
<dbReference type="GO" id="GO:0003700">
    <property type="term" value="F:DNA-binding transcription factor activity"/>
    <property type="evidence" value="ECO:0007669"/>
    <property type="project" value="TreeGrafter"/>
</dbReference>
<organism evidence="6 7">
    <name type="scientific">Photobacterium profundum (strain SS9)</name>
    <dbReference type="NCBI Taxonomy" id="298386"/>
    <lineage>
        <taxon>Bacteria</taxon>
        <taxon>Pseudomonadati</taxon>
        <taxon>Pseudomonadota</taxon>
        <taxon>Gammaproteobacteria</taxon>
        <taxon>Vibrionales</taxon>
        <taxon>Vibrionaceae</taxon>
        <taxon>Photobacterium</taxon>
    </lineage>
</organism>
<dbReference type="AlphaFoldDB" id="Q6LGS2"/>
<dbReference type="CDD" id="cd08414">
    <property type="entry name" value="PBP2_LTTR_aromatics_like"/>
    <property type="match status" value="1"/>
</dbReference>
<dbReference type="GO" id="GO:0003677">
    <property type="term" value="F:DNA binding"/>
    <property type="evidence" value="ECO:0007669"/>
    <property type="project" value="UniProtKB-KW"/>
</dbReference>
<dbReference type="HOGENOM" id="CLU_952658_0_0_6"/>
<dbReference type="Gene3D" id="3.40.190.10">
    <property type="entry name" value="Periplasmic binding protein-like II"/>
    <property type="match status" value="2"/>
</dbReference>
<evidence type="ECO:0000256" key="4">
    <source>
        <dbReference type="ARBA" id="ARBA00023163"/>
    </source>
</evidence>
<evidence type="ECO:0000256" key="1">
    <source>
        <dbReference type="ARBA" id="ARBA00009437"/>
    </source>
</evidence>
<dbReference type="GO" id="GO:0032993">
    <property type="term" value="C:protein-DNA complex"/>
    <property type="evidence" value="ECO:0007669"/>
    <property type="project" value="TreeGrafter"/>
</dbReference>
<dbReference type="STRING" id="298386.PBPRB1648"/>
<dbReference type="PANTHER" id="PTHR30346:SF0">
    <property type="entry name" value="HCA OPERON TRANSCRIPTIONAL ACTIVATOR HCAR"/>
    <property type="match status" value="1"/>
</dbReference>
<accession>Q6LGS2</accession>
<dbReference type="InterPro" id="IPR005119">
    <property type="entry name" value="LysR_subst-bd"/>
</dbReference>
<dbReference type="EMBL" id="CR378680">
    <property type="protein sequence ID" value="CAG23508.1"/>
    <property type="molecule type" value="Genomic_DNA"/>
</dbReference>
<protein>
    <submittedName>
        <fullName evidence="6">Hypothetical transcriptional regulator</fullName>
    </submittedName>
</protein>
<dbReference type="PANTHER" id="PTHR30346">
    <property type="entry name" value="TRANSCRIPTIONAL DUAL REGULATOR HCAR-RELATED"/>
    <property type="match status" value="1"/>
</dbReference>
<dbReference type="Proteomes" id="UP000000593">
    <property type="component" value="Chromosome 2"/>
</dbReference>
<evidence type="ECO:0000256" key="3">
    <source>
        <dbReference type="ARBA" id="ARBA00023125"/>
    </source>
</evidence>
<evidence type="ECO:0000313" key="7">
    <source>
        <dbReference type="Proteomes" id="UP000000593"/>
    </source>
</evidence>